<dbReference type="Proteomes" id="UP000000212">
    <property type="component" value="Chromosome"/>
</dbReference>
<dbReference type="KEGG" id="cml:BN424_2608"/>
<evidence type="ECO:0008006" key="4">
    <source>
        <dbReference type="Google" id="ProtNLM"/>
    </source>
</evidence>
<dbReference type="STRING" id="1234679.BN424_2125"/>
<keyword evidence="3" id="KW-1185">Reference proteome</keyword>
<accession>K8ESK5</accession>
<evidence type="ECO:0000313" key="1">
    <source>
        <dbReference type="EMBL" id="CCO11566.2"/>
    </source>
</evidence>
<dbReference type="HOGENOM" id="CLU_3115898_0_0_9"/>
<dbReference type="PATRIC" id="fig|1234679.3.peg.2606"/>
<organism evidence="1 3">
    <name type="scientific">Carnobacterium maltaromaticum LMA28</name>
    <dbReference type="NCBI Taxonomy" id="1234679"/>
    <lineage>
        <taxon>Bacteria</taxon>
        <taxon>Bacillati</taxon>
        <taxon>Bacillota</taxon>
        <taxon>Bacilli</taxon>
        <taxon>Lactobacillales</taxon>
        <taxon>Carnobacteriaceae</taxon>
        <taxon>Carnobacterium</taxon>
    </lineage>
</organism>
<reference evidence="1 3" key="1">
    <citation type="journal article" date="2013" name="Genome Announc.">
        <title>Complete Chromosome Sequence of Carnobacterium maltaromaticum LMA 28.</title>
        <authorList>
            <person name="Cailliez-Grimal C."/>
            <person name="Chaillou S."/>
            <person name="Anba-Mondoloni J."/>
            <person name="Loux V."/>
            <person name="Afzal M.I."/>
            <person name="Rahman A."/>
            <person name="Kergourlay G."/>
            <person name="Champomier-Verges M.C."/>
            <person name="Zagorec M."/>
            <person name="Dalgaard P."/>
            <person name="Leisner J.J."/>
            <person name="Prevost H."/>
            <person name="Revol-Junelles A.M."/>
            <person name="Borges F."/>
        </authorList>
    </citation>
    <scope>NUCLEOTIDE SEQUENCE</scope>
    <source>
        <strain evidence="1 3">LMA28</strain>
    </source>
</reference>
<evidence type="ECO:0000313" key="2">
    <source>
        <dbReference type="EMBL" id="CCO12179.1"/>
    </source>
</evidence>
<dbReference type="RefSeq" id="WP_015076715.1">
    <property type="nucleotide sequence ID" value="NC_019425.2"/>
</dbReference>
<gene>
    <name evidence="1" type="ORF">BN424_2125</name>
    <name evidence="2" type="ORF">BN424_2608</name>
</gene>
<protein>
    <recommendedName>
        <fullName evidence="4">XkdX family protein</fullName>
    </recommendedName>
</protein>
<evidence type="ECO:0000313" key="3">
    <source>
        <dbReference type="Proteomes" id="UP000000212"/>
    </source>
</evidence>
<dbReference type="EMBL" id="HE999757">
    <property type="protein sequence ID" value="CCO12179.1"/>
    <property type="molecule type" value="Genomic_DNA"/>
</dbReference>
<dbReference type="EMBL" id="HE999757">
    <property type="protein sequence ID" value="CCO11566.2"/>
    <property type="molecule type" value="Genomic_DNA"/>
</dbReference>
<name>K8ESK5_CARML</name>
<dbReference type="KEGG" id="cml:BN424_2125"/>
<proteinExistence type="predicted"/>
<dbReference type="AlphaFoldDB" id="K8ESK5"/>
<sequence length="50" mass="6014">MGKTYVKWLDRFLINWCTLEQLEKLVKIKQLTESEVQLMVKEKEDKEAAE</sequence>